<dbReference type="NCBIfam" id="NF045579">
    <property type="entry name" value="rhamnoside_JR"/>
    <property type="match status" value="1"/>
</dbReference>
<dbReference type="RefSeq" id="WP_328936507.1">
    <property type="nucleotide sequence ID" value="NZ_CP108133.1"/>
</dbReference>
<evidence type="ECO:0000313" key="3">
    <source>
        <dbReference type="EMBL" id="WTP47219.1"/>
    </source>
</evidence>
<dbReference type="SUPFAM" id="SSF49785">
    <property type="entry name" value="Galactose-binding domain-like"/>
    <property type="match status" value="1"/>
</dbReference>
<dbReference type="InterPro" id="IPR053161">
    <property type="entry name" value="Ulvan_degrading_GH"/>
</dbReference>
<keyword evidence="4" id="KW-1185">Reference proteome</keyword>
<dbReference type="PANTHER" id="PTHR36848:SF2">
    <property type="entry name" value="SECRETED PROTEIN"/>
    <property type="match status" value="1"/>
</dbReference>
<reference evidence="3" key="1">
    <citation type="submission" date="2022-10" db="EMBL/GenBank/DDBJ databases">
        <title>The complete genomes of actinobacterial strains from the NBC collection.</title>
        <authorList>
            <person name="Joergensen T.S."/>
            <person name="Alvarez Arevalo M."/>
            <person name="Sterndorff E.B."/>
            <person name="Faurdal D."/>
            <person name="Vuksanovic O."/>
            <person name="Mourched A.-S."/>
            <person name="Charusanti P."/>
            <person name="Shaw S."/>
            <person name="Blin K."/>
            <person name="Weber T."/>
        </authorList>
    </citation>
    <scope>NUCLEOTIDE SEQUENCE</scope>
    <source>
        <strain evidence="3">NBC_00189</strain>
    </source>
</reference>
<dbReference type="InterPro" id="IPR008979">
    <property type="entry name" value="Galactose-bd-like_sf"/>
</dbReference>
<gene>
    <name evidence="3" type="ORF">OG288_02165</name>
</gene>
<dbReference type="Pfam" id="PF02837">
    <property type="entry name" value="Glyco_hydro_2_N"/>
    <property type="match status" value="1"/>
</dbReference>
<dbReference type="EMBL" id="CP108133">
    <property type="protein sequence ID" value="WTP47219.1"/>
    <property type="molecule type" value="Genomic_DNA"/>
</dbReference>
<proteinExistence type="inferred from homology"/>
<accession>A0ABZ1J7V2</accession>
<feature type="domain" description="Glycosyl hydrolases family 2 sugar binding" evidence="2">
    <location>
        <begin position="317"/>
        <end position="407"/>
    </location>
</feature>
<evidence type="ECO:0000256" key="1">
    <source>
        <dbReference type="ARBA" id="ARBA00007401"/>
    </source>
</evidence>
<evidence type="ECO:0000259" key="2">
    <source>
        <dbReference type="Pfam" id="PF02837"/>
    </source>
</evidence>
<name>A0ABZ1J7V2_9ACTN</name>
<dbReference type="Proteomes" id="UP001432166">
    <property type="component" value="Chromosome"/>
</dbReference>
<evidence type="ECO:0000313" key="4">
    <source>
        <dbReference type="Proteomes" id="UP001432166"/>
    </source>
</evidence>
<comment type="similarity">
    <text evidence="1">Belongs to the glycosyl hydrolase 2 family.</text>
</comment>
<dbReference type="PANTHER" id="PTHR36848">
    <property type="entry name" value="DNA-BINDING PROTEIN (PUTATIVE SECRETED PROTEIN)-RELATED"/>
    <property type="match status" value="1"/>
</dbReference>
<organism evidence="3 4">
    <name type="scientific">Streptomyces tauricus</name>
    <dbReference type="NCBI Taxonomy" id="68274"/>
    <lineage>
        <taxon>Bacteria</taxon>
        <taxon>Bacillati</taxon>
        <taxon>Actinomycetota</taxon>
        <taxon>Actinomycetes</taxon>
        <taxon>Kitasatosporales</taxon>
        <taxon>Streptomycetaceae</taxon>
        <taxon>Streptomyces</taxon>
        <taxon>Streptomyces aurantiacus group</taxon>
    </lineage>
</organism>
<protein>
    <recommendedName>
        <fullName evidence="2">Glycosyl hydrolases family 2 sugar binding domain-containing protein</fullName>
    </recommendedName>
</protein>
<dbReference type="Gene3D" id="2.60.120.260">
    <property type="entry name" value="Galactose-binding domain-like"/>
    <property type="match status" value="1"/>
</dbReference>
<dbReference type="InterPro" id="IPR006104">
    <property type="entry name" value="Glyco_hydro_2_N"/>
</dbReference>
<sequence>MTPLLDLPNATVKNGRLAANGPAYQALVLDSEQLPTSAPFRSSIPVATAKKILSFARSGLPVVVVGTAPGTVPGLDAEGDKVLQPVIASLLKQKSVHIVKSEAAVPGLLRRLGIRPSAEPASPGPIVSVHRSDADTDFYWLYNQGSVTQDDEPATLFDPNTSAKPVDTEVTLQGRGVPYLLNTWTGAVTPIAQYTTKGNSVTVRVSLSGDDSQVIALTDNPNRFAGTRSNTGHGLHVVSTTADAATVRADGSLAVEAAKAGTYTTRLSNGRTVWTTTSSPGSAIDLTTRSWSLHVQDWQPAAPYGTTGSAGTKTGKEPVHVDVDRLTPWTDIPQLKNTSGTGTYTTTVTLPTTWKKGTGARLDLGQVTDSYTLTVNGSKVPTVNQLNATADIGAYLHAGKNTVTVRVSTTLINRLRTLSSALSTRAAQANGLVGPVTLTPYSITRVG</sequence>